<feature type="region of interest" description="Disordered" evidence="1">
    <location>
        <begin position="241"/>
        <end position="280"/>
    </location>
</feature>
<dbReference type="Proteomes" id="UP001161757">
    <property type="component" value="Unassembled WGS sequence"/>
</dbReference>
<keyword evidence="2" id="KW-1133">Transmembrane helix</keyword>
<feature type="compositionally biased region" description="Polar residues" evidence="1">
    <location>
        <begin position="650"/>
        <end position="665"/>
    </location>
</feature>
<feature type="compositionally biased region" description="Polar residues" evidence="1">
    <location>
        <begin position="155"/>
        <end position="165"/>
    </location>
</feature>
<keyword evidence="2" id="KW-0472">Membrane</keyword>
<reference evidence="3" key="1">
    <citation type="submission" date="2023-01" db="EMBL/GenBank/DDBJ databases">
        <title>Exophiala dermititidis isolated from Cystic Fibrosis Patient.</title>
        <authorList>
            <person name="Kurbessoian T."/>
            <person name="Crocker A."/>
            <person name="Murante D."/>
            <person name="Hogan D.A."/>
            <person name="Stajich J.E."/>
        </authorList>
    </citation>
    <scope>NUCLEOTIDE SEQUENCE</scope>
    <source>
        <strain evidence="3">Ex8</strain>
    </source>
</reference>
<feature type="compositionally biased region" description="Polar residues" evidence="1">
    <location>
        <begin position="445"/>
        <end position="465"/>
    </location>
</feature>
<evidence type="ECO:0000313" key="4">
    <source>
        <dbReference type="Proteomes" id="UP001161757"/>
    </source>
</evidence>
<evidence type="ECO:0000256" key="2">
    <source>
        <dbReference type="SAM" id="Phobius"/>
    </source>
</evidence>
<feature type="compositionally biased region" description="Basic residues" evidence="1">
    <location>
        <begin position="241"/>
        <end position="251"/>
    </location>
</feature>
<accession>A0AAN6F0U6</accession>
<evidence type="ECO:0008006" key="5">
    <source>
        <dbReference type="Google" id="ProtNLM"/>
    </source>
</evidence>
<feature type="region of interest" description="Disordered" evidence="1">
    <location>
        <begin position="437"/>
        <end position="465"/>
    </location>
</feature>
<comment type="caution">
    <text evidence="3">The sequence shown here is derived from an EMBL/GenBank/DDBJ whole genome shotgun (WGS) entry which is preliminary data.</text>
</comment>
<feature type="region of interest" description="Disordered" evidence="1">
    <location>
        <begin position="154"/>
        <end position="204"/>
    </location>
</feature>
<feature type="compositionally biased region" description="Pro residues" evidence="1">
    <location>
        <begin position="256"/>
        <end position="269"/>
    </location>
</feature>
<feature type="region of interest" description="Disordered" evidence="1">
    <location>
        <begin position="554"/>
        <end position="578"/>
    </location>
</feature>
<protein>
    <recommendedName>
        <fullName evidence="5">Extracellular membrane protein CFEM domain-containing protein</fullName>
    </recommendedName>
</protein>
<evidence type="ECO:0000256" key="1">
    <source>
        <dbReference type="SAM" id="MobiDB-lite"/>
    </source>
</evidence>
<keyword evidence="2" id="KW-0812">Transmembrane</keyword>
<proteinExistence type="predicted"/>
<gene>
    <name evidence="3" type="ORF">HRR80_002031</name>
</gene>
<dbReference type="AlphaFoldDB" id="A0AAN6F0U6"/>
<sequence length="736" mass="79641">MDLPSPAATFDHGSLLQKRSNATNICLPQSLLSSIPQCAITCIQSFAFTNYPGSTCADTSDLDFLCKEDNISGLTIGEGSLQCVVSFCTGQERVDTRAYNVCDGIADAQPKTAGTITVTIIGPTTTSSTMNNIPPSIGFPTSTEDVSTLVMATDTPPSATSFAPITSTSLPTPASTTPTSSESSTINGPEGTAGAVGLRDHSTNQRGLSTPQVVGVAVAGAATVLIVLLMLMLAFCIRKRRRERRRSQRRSRIAEPTPPPNYQTPPKSSPPAFGNVNSSLTVPSPQSRFYAASPPLEEKRRSFWRRSIRPEEIGIAVSPKVPMESSPASFTSQHSSSRLLASAPARALWPAPLDVEASRERRRLSQRPTSDATVFDNEPQTRLADSEPIYVDKQPFILEKPPPAKRRQQVPPAPLKLPVVPQYPPRQASKAARIPLTPTYDDGNISVNTLPQSYRSPPTHTTRTRDLPQTATQIPSQVPEHELPLSSIYGKRNVLRKEPPVQGPVRLAHDRPRQIAVQAAVQREREDSVASIYTEIEEDTPPEETDKQLGLHAIPKTPSGIMKNGRGMFPGEESPIKDLRYPQIPRSAAFSRHAEPASQPRPSPIQNSNQSGRHIRDQLVRAGASFMQTDTTSSDGYMSDETIEWPQPPLSETGSRTGTGGYQNTSTSAMARLKNNPNSGNRGMASPIKSLSSLNEALSLQSRGVKVLDMPNSPPSKVRLTPSKSSKGDLYLTVEI</sequence>
<dbReference type="EMBL" id="JAJGCB010000003">
    <property type="protein sequence ID" value="KAJ8993520.1"/>
    <property type="molecule type" value="Genomic_DNA"/>
</dbReference>
<feature type="region of interest" description="Disordered" evidence="1">
    <location>
        <begin position="357"/>
        <end position="421"/>
    </location>
</feature>
<name>A0AAN6F0U6_EXODE</name>
<feature type="region of interest" description="Disordered" evidence="1">
    <location>
        <begin position="630"/>
        <end position="665"/>
    </location>
</feature>
<feature type="compositionally biased region" description="Low complexity" evidence="1">
    <location>
        <begin position="166"/>
        <end position="185"/>
    </location>
</feature>
<feature type="region of interest" description="Disordered" evidence="1">
    <location>
        <begin position="590"/>
        <end position="612"/>
    </location>
</feature>
<feature type="transmembrane region" description="Helical" evidence="2">
    <location>
        <begin position="213"/>
        <end position="237"/>
    </location>
</feature>
<evidence type="ECO:0000313" key="3">
    <source>
        <dbReference type="EMBL" id="KAJ8993520.1"/>
    </source>
</evidence>
<organism evidence="3 4">
    <name type="scientific">Exophiala dermatitidis</name>
    <name type="common">Black yeast-like fungus</name>
    <name type="synonym">Wangiella dermatitidis</name>
    <dbReference type="NCBI Taxonomy" id="5970"/>
    <lineage>
        <taxon>Eukaryota</taxon>
        <taxon>Fungi</taxon>
        <taxon>Dikarya</taxon>
        <taxon>Ascomycota</taxon>
        <taxon>Pezizomycotina</taxon>
        <taxon>Eurotiomycetes</taxon>
        <taxon>Chaetothyriomycetidae</taxon>
        <taxon>Chaetothyriales</taxon>
        <taxon>Herpotrichiellaceae</taxon>
        <taxon>Exophiala</taxon>
    </lineage>
</organism>